<dbReference type="SFLD" id="SFLDG01082">
    <property type="entry name" value="B12-binding_domain_containing"/>
    <property type="match status" value="1"/>
</dbReference>
<dbReference type="SFLD" id="SFLDS00029">
    <property type="entry name" value="Radical_SAM"/>
    <property type="match status" value="1"/>
</dbReference>
<evidence type="ECO:0000256" key="1">
    <source>
        <dbReference type="ARBA" id="ARBA00001966"/>
    </source>
</evidence>
<dbReference type="SUPFAM" id="SSF102114">
    <property type="entry name" value="Radical SAM enzymes"/>
    <property type="match status" value="1"/>
</dbReference>
<keyword evidence="2" id="KW-0949">S-adenosyl-L-methionine</keyword>
<evidence type="ECO:0000256" key="4">
    <source>
        <dbReference type="ARBA" id="ARBA00023004"/>
    </source>
</evidence>
<dbReference type="SMART" id="SM00729">
    <property type="entry name" value="Elp3"/>
    <property type="match status" value="1"/>
</dbReference>
<dbReference type="InterPro" id="IPR034422">
    <property type="entry name" value="HydE/PylB-like"/>
</dbReference>
<keyword evidence="4" id="KW-0408">Iron</keyword>
<proteinExistence type="predicted"/>
<reference evidence="8" key="1">
    <citation type="submission" date="2020-01" db="EMBL/GenBank/DDBJ databases">
        <title>Caldichromatium gen. nov., sp. nov., a thermophilic purple sulfur bacterium member of the family Chromatiaceae isolated from Nakabusa hot spring, Japan.</title>
        <authorList>
            <person name="Saini M.K."/>
            <person name="Hanada S."/>
            <person name="Tank M."/>
        </authorList>
    </citation>
    <scope>NUCLEOTIDE SEQUENCE [LARGE SCALE GENOMIC DNA]</scope>
    <source>
        <strain evidence="8">No.7</strain>
    </source>
</reference>
<protein>
    <submittedName>
        <fullName evidence="7">Radical SAM protein</fullName>
    </submittedName>
</protein>
<name>A0A6G7VBA4_9GAMM</name>
<dbReference type="GO" id="GO:0016740">
    <property type="term" value="F:transferase activity"/>
    <property type="evidence" value="ECO:0007669"/>
    <property type="project" value="TreeGrafter"/>
</dbReference>
<organism evidence="7 8">
    <name type="scientific">Caldichromatium japonicum</name>
    <dbReference type="NCBI Taxonomy" id="2699430"/>
    <lineage>
        <taxon>Bacteria</taxon>
        <taxon>Pseudomonadati</taxon>
        <taxon>Pseudomonadota</taxon>
        <taxon>Gammaproteobacteria</taxon>
        <taxon>Chromatiales</taxon>
        <taxon>Chromatiaceae</taxon>
        <taxon>Caldichromatium</taxon>
    </lineage>
</organism>
<sequence length="338" mass="37650">MQKPDLRALCAQIQGDESFAEAVKAALRLRGESQEELFAIACESRLQGFPDRRAEVRSVIEISNICKQRCNYCNIGSPDTKKYVIPSADLVEIAAFLYHERGRRVLLLQAGENKDQRFVAHFVHACARIKERMPDLQLIGCIGNLSRVQYQALREAGVDRYLLKIEASRPELYETVKPNDRWQDRYQCLLDLLDLGFMVGSGIIVGLPGQTEDDLVADLRFLTGLKLDMVSASVFIPGHGTVYEHCPPGDVETTLNFMALLRILNPHALMPTTSSLEKLKPDGQYLGLMAGANTLTAHDGTPAAFQHLFPIYDETRYRPNDDYLRALAARAGLVAAAS</sequence>
<evidence type="ECO:0000256" key="2">
    <source>
        <dbReference type="ARBA" id="ARBA00022691"/>
    </source>
</evidence>
<keyword evidence="3" id="KW-0479">Metal-binding</keyword>
<dbReference type="RefSeq" id="WP_166270023.1">
    <property type="nucleotide sequence ID" value="NZ_CP048029.1"/>
</dbReference>
<keyword evidence="5" id="KW-0411">Iron-sulfur</keyword>
<dbReference type="InterPro" id="IPR013785">
    <property type="entry name" value="Aldolase_TIM"/>
</dbReference>
<dbReference type="EMBL" id="CP048029">
    <property type="protein sequence ID" value="QIK37254.1"/>
    <property type="molecule type" value="Genomic_DNA"/>
</dbReference>
<dbReference type="GO" id="GO:0051536">
    <property type="term" value="F:iron-sulfur cluster binding"/>
    <property type="evidence" value="ECO:0007669"/>
    <property type="project" value="UniProtKB-KW"/>
</dbReference>
<keyword evidence="8" id="KW-1185">Reference proteome</keyword>
<evidence type="ECO:0000313" key="7">
    <source>
        <dbReference type="EMBL" id="QIK37254.1"/>
    </source>
</evidence>
<dbReference type="CDD" id="cd01335">
    <property type="entry name" value="Radical_SAM"/>
    <property type="match status" value="1"/>
</dbReference>
<dbReference type="InterPro" id="IPR006638">
    <property type="entry name" value="Elp3/MiaA/NifB-like_rSAM"/>
</dbReference>
<evidence type="ECO:0000256" key="5">
    <source>
        <dbReference type="ARBA" id="ARBA00023014"/>
    </source>
</evidence>
<dbReference type="Proteomes" id="UP000502699">
    <property type="component" value="Chromosome"/>
</dbReference>
<evidence type="ECO:0000256" key="3">
    <source>
        <dbReference type="ARBA" id="ARBA00022723"/>
    </source>
</evidence>
<dbReference type="KEGG" id="cjap:GWK36_03775"/>
<accession>A0A6G7VBA4</accession>
<dbReference type="AlphaFoldDB" id="A0A6G7VBA4"/>
<dbReference type="PANTHER" id="PTHR43726:SF1">
    <property type="entry name" value="BIOTIN SYNTHASE"/>
    <property type="match status" value="1"/>
</dbReference>
<dbReference type="Pfam" id="PF04055">
    <property type="entry name" value="Radical_SAM"/>
    <property type="match status" value="1"/>
</dbReference>
<dbReference type="GO" id="GO:0046872">
    <property type="term" value="F:metal ion binding"/>
    <property type="evidence" value="ECO:0007669"/>
    <property type="project" value="UniProtKB-KW"/>
</dbReference>
<dbReference type="PROSITE" id="PS51918">
    <property type="entry name" value="RADICAL_SAM"/>
    <property type="match status" value="1"/>
</dbReference>
<dbReference type="PANTHER" id="PTHR43726">
    <property type="entry name" value="3-METHYLORNITHINE SYNTHASE"/>
    <property type="match status" value="1"/>
</dbReference>
<dbReference type="InterPro" id="IPR007197">
    <property type="entry name" value="rSAM"/>
</dbReference>
<gene>
    <name evidence="7" type="ORF">GWK36_03775</name>
</gene>
<evidence type="ECO:0000259" key="6">
    <source>
        <dbReference type="PROSITE" id="PS51918"/>
    </source>
</evidence>
<dbReference type="SFLD" id="SFLDG01280">
    <property type="entry name" value="HydE/PylB-like"/>
    <property type="match status" value="1"/>
</dbReference>
<evidence type="ECO:0000313" key="8">
    <source>
        <dbReference type="Proteomes" id="UP000502699"/>
    </source>
</evidence>
<feature type="domain" description="Radical SAM core" evidence="6">
    <location>
        <begin position="52"/>
        <end position="273"/>
    </location>
</feature>
<comment type="cofactor">
    <cofactor evidence="1">
        <name>[4Fe-4S] cluster</name>
        <dbReference type="ChEBI" id="CHEBI:49883"/>
    </cofactor>
</comment>
<dbReference type="Gene3D" id="3.20.20.70">
    <property type="entry name" value="Aldolase class I"/>
    <property type="match status" value="1"/>
</dbReference>
<dbReference type="InterPro" id="IPR058240">
    <property type="entry name" value="rSAM_sf"/>
</dbReference>
<dbReference type="SFLD" id="SFLDG01060">
    <property type="entry name" value="BATS_domain_containing"/>
    <property type="match status" value="1"/>
</dbReference>